<sequence>MIPITPEILGPGIEEEYADAMERIDFLSEAFKDYPASNDTPHGPTVCTHLFAAKNQPEKISPKPD</sequence>
<comment type="caution">
    <text evidence="1">The sequence shown here is derived from an EMBL/GenBank/DDBJ whole genome shotgun (WGS) entry which is preliminary data.</text>
</comment>
<evidence type="ECO:0000313" key="2">
    <source>
        <dbReference type="Proteomes" id="UP001521209"/>
    </source>
</evidence>
<name>A0ABS9DZQ4_9PROT</name>
<keyword evidence="2" id="KW-1185">Reference proteome</keyword>
<reference evidence="1 2" key="1">
    <citation type="submission" date="2022-01" db="EMBL/GenBank/DDBJ databases">
        <authorList>
            <person name="Won M."/>
            <person name="Kim S.-J."/>
            <person name="Kwon S.-W."/>
        </authorList>
    </citation>
    <scope>NUCLEOTIDE SEQUENCE [LARGE SCALE GENOMIC DNA]</scope>
    <source>
        <strain evidence="1 2">KCTC 23505</strain>
    </source>
</reference>
<dbReference type="RefSeq" id="WP_235705529.1">
    <property type="nucleotide sequence ID" value="NZ_JAKGBZ010000044.1"/>
</dbReference>
<dbReference type="Proteomes" id="UP001521209">
    <property type="component" value="Unassembled WGS sequence"/>
</dbReference>
<dbReference type="EMBL" id="JAKGBZ010000044">
    <property type="protein sequence ID" value="MCF3948244.1"/>
    <property type="molecule type" value="Genomic_DNA"/>
</dbReference>
<evidence type="ECO:0000313" key="1">
    <source>
        <dbReference type="EMBL" id="MCF3948244.1"/>
    </source>
</evidence>
<proteinExistence type="predicted"/>
<organism evidence="1 2">
    <name type="scientific">Acidiphilium iwatense</name>
    <dbReference type="NCBI Taxonomy" id="768198"/>
    <lineage>
        <taxon>Bacteria</taxon>
        <taxon>Pseudomonadati</taxon>
        <taxon>Pseudomonadota</taxon>
        <taxon>Alphaproteobacteria</taxon>
        <taxon>Acetobacterales</taxon>
        <taxon>Acidocellaceae</taxon>
        <taxon>Acidiphilium</taxon>
    </lineage>
</organism>
<accession>A0ABS9DZQ4</accession>
<gene>
    <name evidence="1" type="ORF">L2A60_16335</name>
</gene>
<protein>
    <submittedName>
        <fullName evidence="1">Uncharacterized protein</fullName>
    </submittedName>
</protein>